<protein>
    <submittedName>
        <fullName evidence="1">Uncharacterized protein</fullName>
    </submittedName>
</protein>
<sequence length="58" mass="6726">MNKELIAILNYIESCPNLCIHLTPHIACNNISCTCCPMFRVIRRTYFKDIAKVVERIV</sequence>
<dbReference type="RefSeq" id="YP_009152113.1">
    <property type="nucleotide sequence ID" value="NC_027381.1"/>
</dbReference>
<evidence type="ECO:0000313" key="2">
    <source>
        <dbReference type="Proteomes" id="UP000030324"/>
    </source>
</evidence>
<evidence type="ECO:0000313" key="1">
    <source>
        <dbReference type="EMBL" id="AIX12371.1"/>
    </source>
</evidence>
<reference evidence="1 2" key="1">
    <citation type="journal article" date="2015" name="Genome Announc.">
        <title>Complete Genome Sequence of Enterotoxigenic Escherichia coli N4-Like Podophage Pollock.</title>
        <authorList>
            <person name="Patel R.S."/>
            <person name="Lessor L.E."/>
            <person name="Hernandez A.C."/>
            <person name="Kuty Everett G.F."/>
        </authorList>
    </citation>
    <scope>NUCLEOTIDE SEQUENCE [LARGE SCALE GENOMIC DNA]</scope>
</reference>
<dbReference type="Proteomes" id="UP000030324">
    <property type="component" value="Segment"/>
</dbReference>
<proteinExistence type="predicted"/>
<accession>A0A0A0YQU1</accession>
<dbReference type="GeneID" id="24724549"/>
<gene>
    <name evidence="1" type="ORF">CPT_Pollock12</name>
</gene>
<keyword evidence="2" id="KW-1185">Reference proteome</keyword>
<organism evidence="1 2">
    <name type="scientific">Escherichia phage Pollock</name>
    <dbReference type="NCBI Taxonomy" id="1540097"/>
    <lineage>
        <taxon>Viruses</taxon>
        <taxon>Duplodnaviria</taxon>
        <taxon>Heunggongvirae</taxon>
        <taxon>Uroviricota</taxon>
        <taxon>Caudoviricetes</taxon>
        <taxon>Schitoviridae</taxon>
        <taxon>Humphriesvirinae</taxon>
        <taxon>Pollockvirus</taxon>
        <taxon>Pollockvirus pollock</taxon>
    </lineage>
</organism>
<dbReference type="EMBL" id="KM236242">
    <property type="protein sequence ID" value="AIX12371.1"/>
    <property type="molecule type" value="Genomic_DNA"/>
</dbReference>
<dbReference type="KEGG" id="vg:24724549"/>
<name>A0A0A0YQU1_9CAUD</name>